<evidence type="ECO:0000313" key="2">
    <source>
        <dbReference type="Proteomes" id="UP000053989"/>
    </source>
</evidence>
<keyword evidence="2" id="KW-1185">Reference proteome</keyword>
<protein>
    <submittedName>
        <fullName evidence="1">Uncharacterized protein</fullName>
    </submittedName>
</protein>
<dbReference type="AlphaFoldDB" id="A0A0C2ZNV1"/>
<reference evidence="1 2" key="1">
    <citation type="submission" date="2014-04" db="EMBL/GenBank/DDBJ databases">
        <authorList>
            <consortium name="DOE Joint Genome Institute"/>
            <person name="Kuo A."/>
            <person name="Kohler A."/>
            <person name="Nagy L.G."/>
            <person name="Floudas D."/>
            <person name="Copeland A."/>
            <person name="Barry K.W."/>
            <person name="Cichocki N."/>
            <person name="Veneault-Fourrey C."/>
            <person name="LaButti K."/>
            <person name="Lindquist E.A."/>
            <person name="Lipzen A."/>
            <person name="Lundell T."/>
            <person name="Morin E."/>
            <person name="Murat C."/>
            <person name="Sun H."/>
            <person name="Tunlid A."/>
            <person name="Henrissat B."/>
            <person name="Grigoriev I.V."/>
            <person name="Hibbett D.S."/>
            <person name="Martin F."/>
            <person name="Nordberg H.P."/>
            <person name="Cantor M.N."/>
            <person name="Hua S.X."/>
        </authorList>
    </citation>
    <scope>NUCLEOTIDE SEQUENCE [LARGE SCALE GENOMIC DNA]</scope>
    <source>
        <strain evidence="1 2">Foug A</strain>
    </source>
</reference>
<accession>A0A0C2ZNV1</accession>
<dbReference type="HOGENOM" id="CLU_2851018_0_0_1"/>
<gene>
    <name evidence="1" type="ORF">SCLCIDRAFT_1222155</name>
</gene>
<name>A0A0C2ZNV1_9AGAM</name>
<evidence type="ECO:0000313" key="1">
    <source>
        <dbReference type="EMBL" id="KIM54287.1"/>
    </source>
</evidence>
<dbReference type="Proteomes" id="UP000053989">
    <property type="component" value="Unassembled WGS sequence"/>
</dbReference>
<proteinExistence type="predicted"/>
<dbReference type="InParanoid" id="A0A0C2ZNV1"/>
<dbReference type="EMBL" id="KN822158">
    <property type="protein sequence ID" value="KIM54287.1"/>
    <property type="molecule type" value="Genomic_DNA"/>
</dbReference>
<organism evidence="1 2">
    <name type="scientific">Scleroderma citrinum Foug A</name>
    <dbReference type="NCBI Taxonomy" id="1036808"/>
    <lineage>
        <taxon>Eukaryota</taxon>
        <taxon>Fungi</taxon>
        <taxon>Dikarya</taxon>
        <taxon>Basidiomycota</taxon>
        <taxon>Agaricomycotina</taxon>
        <taxon>Agaricomycetes</taxon>
        <taxon>Agaricomycetidae</taxon>
        <taxon>Boletales</taxon>
        <taxon>Sclerodermatineae</taxon>
        <taxon>Sclerodermataceae</taxon>
        <taxon>Scleroderma</taxon>
    </lineage>
</organism>
<sequence length="65" mass="7645">MHIHDRDEIMLTTNRRIIMIKQARSSDEIEERCNMDRLSAANLEGCLRELRSADFDLNGWKVRLG</sequence>
<reference evidence="2" key="2">
    <citation type="submission" date="2015-01" db="EMBL/GenBank/DDBJ databases">
        <title>Evolutionary Origins and Diversification of the Mycorrhizal Mutualists.</title>
        <authorList>
            <consortium name="DOE Joint Genome Institute"/>
            <consortium name="Mycorrhizal Genomics Consortium"/>
            <person name="Kohler A."/>
            <person name="Kuo A."/>
            <person name="Nagy L.G."/>
            <person name="Floudas D."/>
            <person name="Copeland A."/>
            <person name="Barry K.W."/>
            <person name="Cichocki N."/>
            <person name="Veneault-Fourrey C."/>
            <person name="LaButti K."/>
            <person name="Lindquist E.A."/>
            <person name="Lipzen A."/>
            <person name="Lundell T."/>
            <person name="Morin E."/>
            <person name="Murat C."/>
            <person name="Riley R."/>
            <person name="Ohm R."/>
            <person name="Sun H."/>
            <person name="Tunlid A."/>
            <person name="Henrissat B."/>
            <person name="Grigoriev I.V."/>
            <person name="Hibbett D.S."/>
            <person name="Martin F."/>
        </authorList>
    </citation>
    <scope>NUCLEOTIDE SEQUENCE [LARGE SCALE GENOMIC DNA]</scope>
    <source>
        <strain evidence="2">Foug A</strain>
    </source>
</reference>